<evidence type="ECO:0000313" key="2">
    <source>
        <dbReference type="Proteomes" id="UP001432027"/>
    </source>
</evidence>
<feature type="non-terminal residue" evidence="1">
    <location>
        <position position="76"/>
    </location>
</feature>
<evidence type="ECO:0000313" key="1">
    <source>
        <dbReference type="EMBL" id="GMS79166.1"/>
    </source>
</evidence>
<feature type="non-terminal residue" evidence="1">
    <location>
        <position position="1"/>
    </location>
</feature>
<reference evidence="1" key="1">
    <citation type="submission" date="2023-10" db="EMBL/GenBank/DDBJ databases">
        <title>Genome assembly of Pristionchus species.</title>
        <authorList>
            <person name="Yoshida K."/>
            <person name="Sommer R.J."/>
        </authorList>
    </citation>
    <scope>NUCLEOTIDE SEQUENCE</scope>
    <source>
        <strain evidence="1">RS0144</strain>
    </source>
</reference>
<protein>
    <submittedName>
        <fullName evidence="1">Uncharacterized protein</fullName>
    </submittedName>
</protein>
<dbReference type="AlphaFoldDB" id="A0AAV5S863"/>
<sequence length="76" mass="8617">NRFAALHMTIKNDGRYEIVFGGAPTTITQRVIRDMQGLFKAAVNTKRLEVLREENDLSFALGPRWSRACRVCGDPH</sequence>
<keyword evidence="2" id="KW-1185">Reference proteome</keyword>
<accession>A0AAV5S863</accession>
<dbReference type="EMBL" id="BTSX01000001">
    <property type="protein sequence ID" value="GMS79166.1"/>
    <property type="molecule type" value="Genomic_DNA"/>
</dbReference>
<gene>
    <name evidence="1" type="ORF">PENTCL1PPCAC_1341</name>
</gene>
<proteinExistence type="predicted"/>
<dbReference type="Proteomes" id="UP001432027">
    <property type="component" value="Unassembled WGS sequence"/>
</dbReference>
<comment type="caution">
    <text evidence="1">The sequence shown here is derived from an EMBL/GenBank/DDBJ whole genome shotgun (WGS) entry which is preliminary data.</text>
</comment>
<name>A0AAV5S863_9BILA</name>
<organism evidence="1 2">
    <name type="scientific">Pristionchus entomophagus</name>
    <dbReference type="NCBI Taxonomy" id="358040"/>
    <lineage>
        <taxon>Eukaryota</taxon>
        <taxon>Metazoa</taxon>
        <taxon>Ecdysozoa</taxon>
        <taxon>Nematoda</taxon>
        <taxon>Chromadorea</taxon>
        <taxon>Rhabditida</taxon>
        <taxon>Rhabditina</taxon>
        <taxon>Diplogasteromorpha</taxon>
        <taxon>Diplogasteroidea</taxon>
        <taxon>Neodiplogasteridae</taxon>
        <taxon>Pristionchus</taxon>
    </lineage>
</organism>